<dbReference type="InterPro" id="IPR036866">
    <property type="entry name" value="RibonucZ/Hydroxyglut_hydro"/>
</dbReference>
<dbReference type="GO" id="GO:0009395">
    <property type="term" value="P:phospholipid catabolic process"/>
    <property type="evidence" value="ECO:0007669"/>
    <property type="project" value="UniProtKB-KW"/>
</dbReference>
<dbReference type="GO" id="GO:0008270">
    <property type="term" value="F:zinc ion binding"/>
    <property type="evidence" value="ECO:0007669"/>
    <property type="project" value="InterPro"/>
</dbReference>
<dbReference type="PANTHER" id="PTHR15032:SF4">
    <property type="entry name" value="N-ACYL-PHOSPHATIDYLETHANOLAMINE-HYDROLYZING PHOSPHOLIPASE D"/>
    <property type="match status" value="1"/>
</dbReference>
<dbReference type="AlphaFoldDB" id="A0A443RW16"/>
<evidence type="ECO:0000256" key="3">
    <source>
        <dbReference type="ARBA" id="ARBA00022668"/>
    </source>
</evidence>
<comment type="similarity">
    <text evidence="1">Belongs to the NAPE-PLD family.</text>
</comment>
<dbReference type="Pfam" id="PF12706">
    <property type="entry name" value="Lactamase_B_2"/>
    <property type="match status" value="1"/>
</dbReference>
<feature type="region of interest" description="Disordered" evidence="5">
    <location>
        <begin position="1"/>
        <end position="47"/>
    </location>
</feature>
<feature type="compositionally biased region" description="Low complexity" evidence="5">
    <location>
        <begin position="30"/>
        <end position="44"/>
    </location>
</feature>
<protein>
    <recommendedName>
        <fullName evidence="2">N-acetylphosphatidylethanolamine-hydrolyzing phospholipase D</fullName>
        <ecNumber evidence="2">3.1.4.54</ecNumber>
    </recommendedName>
</protein>
<evidence type="ECO:0000313" key="8">
    <source>
        <dbReference type="Proteomes" id="UP000288716"/>
    </source>
</evidence>
<dbReference type="EC" id="3.1.4.54" evidence="2"/>
<evidence type="ECO:0000259" key="6">
    <source>
        <dbReference type="Pfam" id="PF12706"/>
    </source>
</evidence>
<feature type="non-terminal residue" evidence="7">
    <location>
        <position position="314"/>
    </location>
</feature>
<dbReference type="InterPro" id="IPR001279">
    <property type="entry name" value="Metallo-B-lactamas"/>
</dbReference>
<dbReference type="PIRSF" id="PIRSF038896">
    <property type="entry name" value="NAPE-PLD"/>
    <property type="match status" value="1"/>
</dbReference>
<dbReference type="OrthoDB" id="332863at2759"/>
<dbReference type="STRING" id="299467.A0A443RW16"/>
<evidence type="ECO:0000256" key="4">
    <source>
        <dbReference type="ARBA" id="ARBA00048025"/>
    </source>
</evidence>
<proteinExistence type="inferred from homology"/>
<keyword evidence="3" id="KW-0442">Lipid degradation</keyword>
<keyword evidence="3" id="KW-1208">Phospholipid metabolism</keyword>
<dbReference type="VEuPathDB" id="VectorBase:LDEU012477"/>
<gene>
    <name evidence="7" type="ORF">B4U80_06754</name>
</gene>
<keyword evidence="8" id="KW-1185">Reference proteome</keyword>
<evidence type="ECO:0000256" key="1">
    <source>
        <dbReference type="ARBA" id="ARBA00010127"/>
    </source>
</evidence>
<dbReference type="GO" id="GO:0070290">
    <property type="term" value="F:N-acylphosphatidylethanolamine-specific phospholipase D activity"/>
    <property type="evidence" value="ECO:0007669"/>
    <property type="project" value="UniProtKB-EC"/>
</dbReference>
<dbReference type="Gene3D" id="3.60.15.10">
    <property type="entry name" value="Ribonuclease Z/Hydroxyacylglutathione hydrolase-like"/>
    <property type="match status" value="1"/>
</dbReference>
<evidence type="ECO:0000256" key="2">
    <source>
        <dbReference type="ARBA" id="ARBA00012279"/>
    </source>
</evidence>
<accession>A0A443RW16</accession>
<keyword evidence="3" id="KW-0595">Phospholipid degradation</keyword>
<dbReference type="EMBL" id="NCKV01024960">
    <property type="protein sequence ID" value="RWS19563.1"/>
    <property type="molecule type" value="Genomic_DNA"/>
</dbReference>
<dbReference type="Proteomes" id="UP000288716">
    <property type="component" value="Unassembled WGS sequence"/>
</dbReference>
<dbReference type="InterPro" id="IPR024884">
    <property type="entry name" value="NAPE-PLD"/>
</dbReference>
<reference evidence="7 8" key="1">
    <citation type="journal article" date="2018" name="Gigascience">
        <title>Genomes of trombidid mites reveal novel predicted allergens and laterally-transferred genes associated with secondary metabolism.</title>
        <authorList>
            <person name="Dong X."/>
            <person name="Chaisiri K."/>
            <person name="Xia D."/>
            <person name="Armstrong S.D."/>
            <person name="Fang Y."/>
            <person name="Donnelly M.J."/>
            <person name="Kadowaki T."/>
            <person name="McGarry J.W."/>
            <person name="Darby A.C."/>
            <person name="Makepeace B.L."/>
        </authorList>
    </citation>
    <scope>NUCLEOTIDE SEQUENCE [LARGE SCALE GENOMIC DNA]</scope>
    <source>
        <strain evidence="7">UoL-UT</strain>
    </source>
</reference>
<comment type="catalytic activity">
    <reaction evidence="4">
        <text>N-(5Z,8Z,11Z,14Z-eicosatetraenoyl)-1,2-di-(9Z-octadecenoyl)-sn-glycero-3-phosphoethanolamine + H2O = N-(5Z,8Z,11Z,14Z-eicosatetraenoyl)-ethanolamine + 1,2-di-(9Z-octadecenoyl)-sn-glycero-3-phosphate + H(+)</text>
        <dbReference type="Rhea" id="RHEA:45528"/>
        <dbReference type="ChEBI" id="CHEBI:2700"/>
        <dbReference type="ChEBI" id="CHEBI:15377"/>
        <dbReference type="ChEBI" id="CHEBI:15378"/>
        <dbReference type="ChEBI" id="CHEBI:74546"/>
        <dbReference type="ChEBI" id="CHEBI:85277"/>
    </reaction>
    <physiologicalReaction direction="left-to-right" evidence="4">
        <dbReference type="Rhea" id="RHEA:45529"/>
    </physiologicalReaction>
</comment>
<evidence type="ECO:0000313" key="7">
    <source>
        <dbReference type="EMBL" id="RWS19563.1"/>
    </source>
</evidence>
<keyword evidence="3" id="KW-0443">Lipid metabolism</keyword>
<organism evidence="7 8">
    <name type="scientific">Leptotrombidium deliense</name>
    <dbReference type="NCBI Taxonomy" id="299467"/>
    <lineage>
        <taxon>Eukaryota</taxon>
        <taxon>Metazoa</taxon>
        <taxon>Ecdysozoa</taxon>
        <taxon>Arthropoda</taxon>
        <taxon>Chelicerata</taxon>
        <taxon>Arachnida</taxon>
        <taxon>Acari</taxon>
        <taxon>Acariformes</taxon>
        <taxon>Trombidiformes</taxon>
        <taxon>Prostigmata</taxon>
        <taxon>Anystina</taxon>
        <taxon>Parasitengona</taxon>
        <taxon>Trombiculoidea</taxon>
        <taxon>Trombiculidae</taxon>
        <taxon>Leptotrombidium</taxon>
    </lineage>
</organism>
<dbReference type="GO" id="GO:0070292">
    <property type="term" value="P:N-acylphosphatidylethanolamine metabolic process"/>
    <property type="evidence" value="ECO:0007669"/>
    <property type="project" value="TreeGrafter"/>
</dbReference>
<dbReference type="GO" id="GO:0070291">
    <property type="term" value="P:N-acylethanolamine metabolic process"/>
    <property type="evidence" value="ECO:0007669"/>
    <property type="project" value="TreeGrafter"/>
</dbReference>
<feature type="non-terminal residue" evidence="7">
    <location>
        <position position="1"/>
    </location>
</feature>
<sequence length="314" mass="35348">SRLSSVTFASDRSSMPRSEVSEKSEKSQESGETSSGASSPSISGPRIKRDSVVQSAKFGAHRSCVVNGKFQNPWKTWSPITFTNILKFGLAKDKSNIPNKENLDIVLPMVKPQFDLPANEDEMKVTWLGHATVLVQMDGVTLITDPIFSERASPSQVIGPRRYRDPPCSVHDLPSNLDAVIISHNHYDHLDLNTVTLLNARYGTDLRWFVPLGLGYWFEQVSIENVVELDWWEENCVPDKNDVSFVFTPSQHWSKRTLNDDNKSLWGSWSIIGPKHRFFFAGDTGYCPVFKEIGRLYGPFTVAAIPIGAFEPRW</sequence>
<feature type="domain" description="Metallo-beta-lactamase" evidence="6">
    <location>
        <begin position="143"/>
        <end position="314"/>
    </location>
</feature>
<dbReference type="SUPFAM" id="SSF56281">
    <property type="entry name" value="Metallo-hydrolase/oxidoreductase"/>
    <property type="match status" value="1"/>
</dbReference>
<feature type="compositionally biased region" description="Polar residues" evidence="5">
    <location>
        <begin position="1"/>
        <end position="16"/>
    </location>
</feature>
<dbReference type="GO" id="GO:0005737">
    <property type="term" value="C:cytoplasm"/>
    <property type="evidence" value="ECO:0007669"/>
    <property type="project" value="TreeGrafter"/>
</dbReference>
<name>A0A443RW16_9ACAR</name>
<dbReference type="GO" id="GO:0031123">
    <property type="term" value="P:RNA 3'-end processing"/>
    <property type="evidence" value="ECO:0007669"/>
    <property type="project" value="UniProtKB-ARBA"/>
</dbReference>
<feature type="compositionally biased region" description="Basic and acidic residues" evidence="5">
    <location>
        <begin position="19"/>
        <end position="29"/>
    </location>
</feature>
<evidence type="ECO:0000256" key="5">
    <source>
        <dbReference type="SAM" id="MobiDB-lite"/>
    </source>
</evidence>
<dbReference type="PANTHER" id="PTHR15032">
    <property type="entry name" value="N-ACYL-PHOSPHATIDYLETHANOLAMINE-HYDROLYZING PHOSPHOLIPASE D"/>
    <property type="match status" value="1"/>
</dbReference>
<comment type="caution">
    <text evidence="7">The sequence shown here is derived from an EMBL/GenBank/DDBJ whole genome shotgun (WGS) entry which is preliminary data.</text>
</comment>